<evidence type="ECO:0000256" key="2">
    <source>
        <dbReference type="SAM" id="Phobius"/>
    </source>
</evidence>
<evidence type="ECO:0000259" key="3">
    <source>
        <dbReference type="SMART" id="SM00568"/>
    </source>
</evidence>
<reference evidence="4 5" key="1">
    <citation type="submission" date="2021-06" db="EMBL/GenBank/DDBJ databases">
        <authorList>
            <person name="Palmer J.M."/>
        </authorList>
    </citation>
    <scope>NUCLEOTIDE SEQUENCE [LARGE SCALE GENOMIC DNA]</scope>
    <source>
        <strain evidence="4 5">AS_MEX2019</strain>
        <tissue evidence="4">Muscle</tissue>
    </source>
</reference>
<keyword evidence="2" id="KW-0472">Membrane</keyword>
<dbReference type="SMART" id="SM00568">
    <property type="entry name" value="GRAM"/>
    <property type="match status" value="1"/>
</dbReference>
<gene>
    <name evidence="4" type="ORF">AMECASPLE_027417</name>
</gene>
<protein>
    <recommendedName>
        <fullName evidence="3">GRAM domain-containing protein</fullName>
    </recommendedName>
</protein>
<keyword evidence="5" id="KW-1185">Reference proteome</keyword>
<accession>A0ABV1A2V0</accession>
<feature type="domain" description="GRAM" evidence="3">
    <location>
        <begin position="105"/>
        <end position="172"/>
    </location>
</feature>
<proteinExistence type="predicted"/>
<dbReference type="Pfam" id="PF02893">
    <property type="entry name" value="GRAM"/>
    <property type="match status" value="1"/>
</dbReference>
<feature type="compositionally biased region" description="Low complexity" evidence="1">
    <location>
        <begin position="273"/>
        <end position="295"/>
    </location>
</feature>
<evidence type="ECO:0000256" key="1">
    <source>
        <dbReference type="SAM" id="MobiDB-lite"/>
    </source>
</evidence>
<comment type="caution">
    <text evidence="4">The sequence shown here is derived from an EMBL/GenBank/DDBJ whole genome shotgun (WGS) entry which is preliminary data.</text>
</comment>
<name>A0ABV1A2V0_9TELE</name>
<dbReference type="PANTHER" id="PTHR46645:SF1">
    <property type="entry name" value="GRAM DOMAIN-CONTAINING PROTEIN"/>
    <property type="match status" value="1"/>
</dbReference>
<dbReference type="InterPro" id="IPR052633">
    <property type="entry name" value="GRAM_domain_protein_2B"/>
</dbReference>
<dbReference type="Proteomes" id="UP001469553">
    <property type="component" value="Unassembled WGS sequence"/>
</dbReference>
<keyword evidence="2" id="KW-1133">Transmembrane helix</keyword>
<feature type="region of interest" description="Disordered" evidence="1">
    <location>
        <begin position="19"/>
        <end position="51"/>
    </location>
</feature>
<sequence>MPTVGRYMSFRSSKRLKISSSYPVENGGLPAKAKKSRNSQSNGSVKKTETRKAMSLEAAQLELQQQRRTFTRQVAVRSDTFDLDSKGFDRTEGNGTQSSFTKHNKTFHKLFPDIPENEDLIHAYICALQREVPYHGRLYVTDTNACFYSSVLLKDTKVVIPVSSIYIVKKQNTALLVPNALSIRTTGEKYLFVSLRNRESCYQLLRSICPQIEDGSTNSSPLFSSCEISYDKGKLVNSSQSSLDDSLDGFKTPSLENQPLQKAHREAVPNGNSSGFSSLQQSDSSSSEELSESGGSWMRSVTGKAKSLLVQREFSSVNTLLFIYLILVILLLLSSGYIGLRIVALEEQLSSLGALPEFTLQSGYHKNT</sequence>
<feature type="region of interest" description="Disordered" evidence="1">
    <location>
        <begin position="259"/>
        <end position="295"/>
    </location>
</feature>
<evidence type="ECO:0000313" key="5">
    <source>
        <dbReference type="Proteomes" id="UP001469553"/>
    </source>
</evidence>
<dbReference type="Gene3D" id="2.30.29.30">
    <property type="entry name" value="Pleckstrin-homology domain (PH domain)/Phosphotyrosine-binding domain (PTB)"/>
    <property type="match status" value="1"/>
</dbReference>
<dbReference type="EMBL" id="JAHRIP010078135">
    <property type="protein sequence ID" value="MEQ2312095.1"/>
    <property type="molecule type" value="Genomic_DNA"/>
</dbReference>
<keyword evidence="2" id="KW-0812">Transmembrane</keyword>
<dbReference type="InterPro" id="IPR004182">
    <property type="entry name" value="GRAM"/>
</dbReference>
<organism evidence="4 5">
    <name type="scientific">Ameca splendens</name>
    <dbReference type="NCBI Taxonomy" id="208324"/>
    <lineage>
        <taxon>Eukaryota</taxon>
        <taxon>Metazoa</taxon>
        <taxon>Chordata</taxon>
        <taxon>Craniata</taxon>
        <taxon>Vertebrata</taxon>
        <taxon>Euteleostomi</taxon>
        <taxon>Actinopterygii</taxon>
        <taxon>Neopterygii</taxon>
        <taxon>Teleostei</taxon>
        <taxon>Neoteleostei</taxon>
        <taxon>Acanthomorphata</taxon>
        <taxon>Ovalentaria</taxon>
        <taxon>Atherinomorphae</taxon>
        <taxon>Cyprinodontiformes</taxon>
        <taxon>Goodeidae</taxon>
        <taxon>Ameca</taxon>
    </lineage>
</organism>
<dbReference type="PANTHER" id="PTHR46645">
    <property type="entry name" value="GRAM DOMAIN-CONTAINING PROTEIN 2B-RELATED"/>
    <property type="match status" value="1"/>
</dbReference>
<evidence type="ECO:0000313" key="4">
    <source>
        <dbReference type="EMBL" id="MEQ2312095.1"/>
    </source>
</evidence>
<dbReference type="InterPro" id="IPR011993">
    <property type="entry name" value="PH-like_dom_sf"/>
</dbReference>
<feature type="transmembrane region" description="Helical" evidence="2">
    <location>
        <begin position="321"/>
        <end position="340"/>
    </location>
</feature>
<dbReference type="CDD" id="cd13220">
    <property type="entry name" value="PH-GRAM_GRAMDC"/>
    <property type="match status" value="1"/>
</dbReference>